<dbReference type="InterPro" id="IPR015897">
    <property type="entry name" value="CHK_kinase-like"/>
</dbReference>
<dbReference type="PANTHER" id="PTHR11012">
    <property type="entry name" value="PROTEIN KINASE-LIKE DOMAIN-CONTAINING"/>
    <property type="match status" value="1"/>
</dbReference>
<dbReference type="SMART" id="SM00587">
    <property type="entry name" value="CHK"/>
    <property type="match status" value="1"/>
</dbReference>
<gene>
    <name evidence="2" type="ORF">JCM19235_6981</name>
</gene>
<dbReference type="Proteomes" id="UP000029228">
    <property type="component" value="Unassembled WGS sequence"/>
</dbReference>
<protein>
    <recommendedName>
        <fullName evidence="1">CHK kinase-like domain-containing protein</fullName>
    </recommendedName>
</protein>
<evidence type="ECO:0000313" key="3">
    <source>
        <dbReference type="Proteomes" id="UP000029228"/>
    </source>
</evidence>
<evidence type="ECO:0000313" key="2">
    <source>
        <dbReference type="EMBL" id="GAL23345.1"/>
    </source>
</evidence>
<dbReference type="SUPFAM" id="SSF56112">
    <property type="entry name" value="Protein kinase-like (PK-like)"/>
    <property type="match status" value="1"/>
</dbReference>
<comment type="caution">
    <text evidence="2">The sequence shown here is derived from an EMBL/GenBank/DDBJ whole genome shotgun (WGS) entry which is preliminary data.</text>
</comment>
<dbReference type="STRING" id="990268.JCM19235_6981"/>
<evidence type="ECO:0000259" key="1">
    <source>
        <dbReference type="SMART" id="SM00587"/>
    </source>
</evidence>
<sequence>MISKELIQSLWSGYGQLFRVTTDNPALPSMVIKSIDLPELAPEYHPKGWNTQLSNERKLKSYQVEFNWYQQYVSQMPFSWTPSCLAAINHGSRYELVLEDLKLQERARVVKKPATHEIKTVLSWLACFHAFWLDTKPVGLWKQGTYWHLATRPDEWNAMTPSRYKQAAKRIDDILNSCRYQTLVHGDAKLANFCFNQSGSEVSAVDFQYVGGGVGVKDVALFFTTVLNFDDTQLSIDEYVEFYFQALKVALEDYHPEVDSDDVCQEWRALLGLAWADYQRFLLGWSPVHTRVNAFTNRLTLQALDDFQL</sequence>
<keyword evidence="3" id="KW-1185">Reference proteome</keyword>
<organism evidence="2 3">
    <name type="scientific">Vibrio maritimus</name>
    <dbReference type="NCBI Taxonomy" id="990268"/>
    <lineage>
        <taxon>Bacteria</taxon>
        <taxon>Pseudomonadati</taxon>
        <taxon>Pseudomonadota</taxon>
        <taxon>Gammaproteobacteria</taxon>
        <taxon>Vibrionales</taxon>
        <taxon>Vibrionaceae</taxon>
        <taxon>Vibrio</taxon>
    </lineage>
</organism>
<dbReference type="Pfam" id="PF02958">
    <property type="entry name" value="EcKL"/>
    <property type="match status" value="1"/>
</dbReference>
<dbReference type="AlphaFoldDB" id="A0A090S6J5"/>
<dbReference type="PANTHER" id="PTHR11012:SF30">
    <property type="entry name" value="PROTEIN KINASE-LIKE DOMAIN-CONTAINING"/>
    <property type="match status" value="1"/>
</dbReference>
<dbReference type="InterPro" id="IPR004119">
    <property type="entry name" value="EcKL"/>
</dbReference>
<feature type="domain" description="CHK kinase-like" evidence="1">
    <location>
        <begin position="96"/>
        <end position="253"/>
    </location>
</feature>
<name>A0A090S6J5_9VIBR</name>
<accession>A0A090S6J5</accession>
<dbReference type="Gene3D" id="3.90.1200.10">
    <property type="match status" value="1"/>
</dbReference>
<dbReference type="EMBL" id="BBMR01000021">
    <property type="protein sequence ID" value="GAL23345.1"/>
    <property type="molecule type" value="Genomic_DNA"/>
</dbReference>
<reference evidence="2 3" key="2">
    <citation type="submission" date="2014-09" db="EMBL/GenBank/DDBJ databases">
        <authorList>
            <consortium name="NBRP consortium"/>
            <person name="Sawabe T."/>
            <person name="Meirelles P."/>
            <person name="Nakanishi M."/>
            <person name="Sayaka M."/>
            <person name="Hattori M."/>
            <person name="Ohkuma M."/>
        </authorList>
    </citation>
    <scope>NUCLEOTIDE SEQUENCE [LARGE SCALE GENOMIC DNA]</scope>
    <source>
        <strain evidence="3">JCM19235</strain>
    </source>
</reference>
<dbReference type="InterPro" id="IPR011009">
    <property type="entry name" value="Kinase-like_dom_sf"/>
</dbReference>
<reference evidence="2 3" key="1">
    <citation type="submission" date="2014-09" db="EMBL/GenBank/DDBJ databases">
        <title>Vibrio maritimus JCM 19235. (C45) whole genome shotgun sequence.</title>
        <authorList>
            <person name="Sawabe T."/>
            <person name="Meirelles P."/>
            <person name="Nakanishi M."/>
            <person name="Sayaka M."/>
            <person name="Hattori M."/>
            <person name="Ohkuma M."/>
        </authorList>
    </citation>
    <scope>NUCLEOTIDE SEQUENCE [LARGE SCALE GENOMIC DNA]</scope>
    <source>
        <strain evidence="3">JCM19235</strain>
    </source>
</reference>
<proteinExistence type="predicted"/>